<accession>A0ABM0T9B4</accession>
<dbReference type="InterPro" id="IPR017946">
    <property type="entry name" value="PLC-like_Pdiesterase_TIM-brl"/>
</dbReference>
<keyword evidence="4" id="KW-0378">Hydrolase</keyword>
<dbReference type="PANTHER" id="PTHR43620">
    <property type="entry name" value="GLYCEROPHOSPHORYL DIESTER PHOSPHODIESTERASE"/>
    <property type="match status" value="1"/>
</dbReference>
<reference evidence="8" key="2">
    <citation type="submission" date="2025-08" db="UniProtKB">
        <authorList>
            <consortium name="RefSeq"/>
        </authorList>
    </citation>
    <scope>IDENTIFICATION</scope>
    <source>
        <tissue evidence="8">Leaf</tissue>
    </source>
</reference>
<proteinExistence type="predicted"/>
<comment type="catalytic activity">
    <reaction evidence="5">
        <text>a sn-glycero-3-phosphodiester + H2O = an alcohol + sn-glycerol 3-phosphate + H(+)</text>
        <dbReference type="Rhea" id="RHEA:12969"/>
        <dbReference type="ChEBI" id="CHEBI:15377"/>
        <dbReference type="ChEBI" id="CHEBI:15378"/>
        <dbReference type="ChEBI" id="CHEBI:30879"/>
        <dbReference type="ChEBI" id="CHEBI:57597"/>
        <dbReference type="ChEBI" id="CHEBI:83408"/>
        <dbReference type="EC" id="3.1.4.46"/>
    </reaction>
</comment>
<dbReference type="RefSeq" id="XP_010422831.2">
    <property type="nucleotide sequence ID" value="XM_010424529.2"/>
</dbReference>
<sequence>MNSKPGNQTKLVCSSFLFCGVVLINLFAAQIDAQRSRSRWQTLSGDAPRVIARGGFSGLLPDSSVDAYNLATQTSVAEVVLWCDVQLTKDGVGICFPDLNLANASTVQYAYPNGQKSYPVNGVTTQGWFTIDSTLRDLQNVALIRGILSRSDRFWREREITINI</sequence>
<evidence type="ECO:0000256" key="4">
    <source>
        <dbReference type="ARBA" id="ARBA00022801"/>
    </source>
</evidence>
<feature type="domain" description="GP-PDE" evidence="6">
    <location>
        <begin position="48"/>
        <end position="164"/>
    </location>
</feature>
<reference evidence="7" key="1">
    <citation type="journal article" date="2014" name="Nat. Commun.">
        <title>The emerging biofuel crop Camelina sativa retains a highly undifferentiated hexaploid genome structure.</title>
        <authorList>
            <person name="Kagale S."/>
            <person name="Koh C."/>
            <person name="Nixon J."/>
            <person name="Bollina V."/>
            <person name="Clarke W.E."/>
            <person name="Tuteja R."/>
            <person name="Spillane C."/>
            <person name="Robinson S.J."/>
            <person name="Links M.G."/>
            <person name="Clarke C."/>
            <person name="Higgins E.E."/>
            <person name="Huebert T."/>
            <person name="Sharpe A.G."/>
            <person name="Parkin I.A."/>
        </authorList>
    </citation>
    <scope>NUCLEOTIDE SEQUENCE [LARGE SCALE GENOMIC DNA]</scope>
    <source>
        <strain evidence="7">cv. DH55</strain>
    </source>
</reference>
<name>A0ABM0T9B4_CAMSA</name>
<keyword evidence="3" id="KW-0319">Glycerol metabolism</keyword>
<evidence type="ECO:0000256" key="5">
    <source>
        <dbReference type="ARBA" id="ARBA00047512"/>
    </source>
</evidence>
<dbReference type="Gene3D" id="3.20.20.190">
    <property type="entry name" value="Phosphatidylinositol (PI) phosphodiesterase"/>
    <property type="match status" value="1"/>
</dbReference>
<evidence type="ECO:0000256" key="2">
    <source>
        <dbReference type="ARBA" id="ARBA00022729"/>
    </source>
</evidence>
<evidence type="ECO:0000259" key="6">
    <source>
        <dbReference type="PROSITE" id="PS51704"/>
    </source>
</evidence>
<keyword evidence="2" id="KW-0732">Signal</keyword>
<dbReference type="GeneID" id="104708042"/>
<dbReference type="InterPro" id="IPR030395">
    <property type="entry name" value="GP_PDE_dom"/>
</dbReference>
<dbReference type="SUPFAM" id="SSF51695">
    <property type="entry name" value="PLC-like phosphodiesterases"/>
    <property type="match status" value="1"/>
</dbReference>
<gene>
    <name evidence="8" type="primary">LOC104708042</name>
</gene>
<evidence type="ECO:0000256" key="1">
    <source>
        <dbReference type="ARBA" id="ARBA00012247"/>
    </source>
</evidence>
<dbReference type="PROSITE" id="PS51704">
    <property type="entry name" value="GP_PDE"/>
    <property type="match status" value="1"/>
</dbReference>
<evidence type="ECO:0000313" key="8">
    <source>
        <dbReference type="RefSeq" id="XP_010422831.2"/>
    </source>
</evidence>
<evidence type="ECO:0000256" key="3">
    <source>
        <dbReference type="ARBA" id="ARBA00022798"/>
    </source>
</evidence>
<protein>
    <recommendedName>
        <fullName evidence="1">glycerophosphodiester phosphodiesterase</fullName>
        <ecNumber evidence="1">3.1.4.46</ecNumber>
    </recommendedName>
</protein>
<dbReference type="PANTHER" id="PTHR43620:SF39">
    <property type="entry name" value="GLYCEROPHOSPHODIESTER PHOSPHODIESTERASE GDPDL1-RELATED"/>
    <property type="match status" value="1"/>
</dbReference>
<dbReference type="EC" id="3.1.4.46" evidence="1"/>
<dbReference type="Proteomes" id="UP000694864">
    <property type="component" value="Chromosome 8"/>
</dbReference>
<evidence type="ECO:0000313" key="7">
    <source>
        <dbReference type="Proteomes" id="UP000694864"/>
    </source>
</evidence>
<keyword evidence="7" id="KW-1185">Reference proteome</keyword>
<organism evidence="7 8">
    <name type="scientific">Camelina sativa</name>
    <name type="common">False flax</name>
    <name type="synonym">Myagrum sativum</name>
    <dbReference type="NCBI Taxonomy" id="90675"/>
    <lineage>
        <taxon>Eukaryota</taxon>
        <taxon>Viridiplantae</taxon>
        <taxon>Streptophyta</taxon>
        <taxon>Embryophyta</taxon>
        <taxon>Tracheophyta</taxon>
        <taxon>Spermatophyta</taxon>
        <taxon>Magnoliopsida</taxon>
        <taxon>eudicotyledons</taxon>
        <taxon>Gunneridae</taxon>
        <taxon>Pentapetalae</taxon>
        <taxon>rosids</taxon>
        <taxon>malvids</taxon>
        <taxon>Brassicales</taxon>
        <taxon>Brassicaceae</taxon>
        <taxon>Camelineae</taxon>
        <taxon>Camelina</taxon>
    </lineage>
</organism>